<reference evidence="3" key="1">
    <citation type="journal article" date="2014" name="Nat. Commun.">
        <title>The rainbow trout genome provides novel insights into evolution after whole-genome duplication in vertebrates.</title>
        <authorList>
            <person name="Berthelot C."/>
            <person name="Brunet F."/>
            <person name="Chalopin D."/>
            <person name="Juanchich A."/>
            <person name="Bernard M."/>
            <person name="Noel B."/>
            <person name="Bento P."/>
            <person name="Da Silva C."/>
            <person name="Labadie K."/>
            <person name="Alberti A."/>
            <person name="Aury J.M."/>
            <person name="Louis A."/>
            <person name="Dehais P."/>
            <person name="Bardou P."/>
            <person name="Montfort J."/>
            <person name="Klopp C."/>
            <person name="Cabau C."/>
            <person name="Gaspin C."/>
            <person name="Thorgaard G.H."/>
            <person name="Boussaha M."/>
            <person name="Quillet E."/>
            <person name="Guyomard R."/>
            <person name="Galiana D."/>
            <person name="Bobe J."/>
            <person name="Volff J.N."/>
            <person name="Genet C."/>
            <person name="Wincker P."/>
            <person name="Jaillon O."/>
            <person name="Roest Crollius H."/>
            <person name="Guiguen Y."/>
        </authorList>
    </citation>
    <scope>NUCLEOTIDE SEQUENCE [LARGE SCALE GENOMIC DNA]</scope>
</reference>
<evidence type="ECO:0000256" key="2">
    <source>
        <dbReference type="SAM" id="MobiDB-lite"/>
    </source>
</evidence>
<sequence>MILRYKDDVDIFLFFGILKILPRSHFLVFLEEYLHKNPPSNYVLDDESLLSELSELLTSDFSCHTDEPPPPCPHGAMQLTFRKLGFDYYPIHRPGDGCRHWERHCGAMDARAQWAGILLQEFQRRVEASGIPGPDSKVPNQAKDFPAKRTQDGQPTPKASPPEWEQISKRTSIAQPLPLNPLKRLRSSCVVVRMDDLDIHQVSTGGCHSKKTPSLISCNRKALNLADNIPAIHLQFTEYYFPDNPGLTVPNTNLYAQLNGLQLCLDPASLLWVNLFSRGLLRTLEQVKAFYHLQDSSKAEEHIDIHMDAAQIKLIIPLESSIMDHQDRPQSLSITVPQIVLSNTRHSPHGTRADLHTTYSSFSTCHFFQSTPPCSFPRDQSSFLPLPSAFLQHSLEMEPLSLSERRPLRPKDVWFFSLSRLSMSFEGARKSNRGRAHPFVEPFTISVWMCRPSAFKVSSLVSSPNEPAPENHLPPNLEHNQDSRQEVAVASIHFLVQAITPVKVWLNHYQYVALLRMKDTLARLGHELGRDTRDAKQARGQEADPPTVCLALLMDSVELGLLLPPAATEPEEAHTQGSESPSLTDSDLSPTHQATSPGLLEDSGIGNTTATVNSSPPLEQEVDGVGEMAQGDGSGPVLSPPFSPEHHHSLLSRDPSTFSLEGELSTAFTSTKDVTKDAFSASLDLTKGAFSITKDAFSFMSRGSGMSKLFNPQAKEQRPEEGSPIASLRLQSMNQSLSQHSFDSAILDGSLPNDHLSVENDASENFAILMDDSGVVSMMRTNGTPGPSGGSPALGTEGGSSADLSSSLSQSIEDITQDTTSVLLLVLSGMACVADLKGEDLVVAVEAQDLILRQMGNVRFSDLLAELMPVPGGSTVGHRQGCRAVPVVGIRMEMGPSAARHGSLSALVGHLELGVRDCRVDLLVSTLATLGPFLEDELSADIQPIKIRLENVTITLKDDGPKVYPTSPQPQPVTFTVDQVVVERSDDGILRIKGVIFISKYVLSCLAGGEGTVPRDSAGGAVVSIKTITFSLQNTSLESQLSEAQSALSQALTDRERLLLEVRKYDPMFDL</sequence>
<proteinExistence type="predicted"/>
<reference evidence="3" key="2">
    <citation type="submission" date="2014-03" db="EMBL/GenBank/DDBJ databases">
        <authorList>
            <person name="Genoscope - CEA"/>
        </authorList>
    </citation>
    <scope>NUCLEOTIDE SEQUENCE</scope>
</reference>
<evidence type="ECO:0000256" key="1">
    <source>
        <dbReference type="SAM" id="Coils"/>
    </source>
</evidence>
<feature type="region of interest" description="Disordered" evidence="2">
    <location>
        <begin position="779"/>
        <end position="805"/>
    </location>
</feature>
<feature type="compositionally biased region" description="Polar residues" evidence="2">
    <location>
        <begin position="575"/>
        <end position="596"/>
    </location>
</feature>
<protein>
    <recommendedName>
        <fullName evidence="5">Chorein N-terminal domain-containing protein</fullName>
    </recommendedName>
</protein>
<dbReference type="PANTHER" id="PTHR22774:SF15">
    <property type="entry name" value="BRIDGE-LIKE LIPID TRANSFER PROTEIN FAMILY MEMBER 3A"/>
    <property type="match status" value="1"/>
</dbReference>
<accession>A0A060YIB8</accession>
<evidence type="ECO:0000313" key="4">
    <source>
        <dbReference type="Proteomes" id="UP000193380"/>
    </source>
</evidence>
<organism evidence="3 4">
    <name type="scientific">Oncorhynchus mykiss</name>
    <name type="common">Rainbow trout</name>
    <name type="synonym">Salmo gairdneri</name>
    <dbReference type="NCBI Taxonomy" id="8022"/>
    <lineage>
        <taxon>Eukaryota</taxon>
        <taxon>Metazoa</taxon>
        <taxon>Chordata</taxon>
        <taxon>Craniata</taxon>
        <taxon>Vertebrata</taxon>
        <taxon>Euteleostomi</taxon>
        <taxon>Actinopterygii</taxon>
        <taxon>Neopterygii</taxon>
        <taxon>Teleostei</taxon>
        <taxon>Protacanthopterygii</taxon>
        <taxon>Salmoniformes</taxon>
        <taxon>Salmonidae</taxon>
        <taxon>Salmoninae</taxon>
        <taxon>Oncorhynchus</taxon>
    </lineage>
</organism>
<keyword evidence="1" id="KW-0175">Coiled coil</keyword>
<dbReference type="PANTHER" id="PTHR22774">
    <property type="entry name" value="CHOREIN N-TERMINAL DOMAIN-CONTAINING PROTEIN"/>
    <property type="match status" value="1"/>
</dbReference>
<evidence type="ECO:0000313" key="3">
    <source>
        <dbReference type="EMBL" id="CDQ88890.1"/>
    </source>
</evidence>
<dbReference type="AlphaFoldDB" id="A0A060YIB8"/>
<dbReference type="Proteomes" id="UP000193380">
    <property type="component" value="Unassembled WGS sequence"/>
</dbReference>
<dbReference type="EMBL" id="FR909036">
    <property type="protein sequence ID" value="CDQ88890.1"/>
    <property type="molecule type" value="Genomic_DNA"/>
</dbReference>
<name>A0A060YIB8_ONCMY</name>
<dbReference type="InterPro" id="IPR026728">
    <property type="entry name" value="BLTP3A/B"/>
</dbReference>
<dbReference type="PaxDb" id="8022-A0A060YIB8"/>
<feature type="region of interest" description="Disordered" evidence="2">
    <location>
        <begin position="568"/>
        <end position="655"/>
    </location>
</feature>
<evidence type="ECO:0008006" key="5">
    <source>
        <dbReference type="Google" id="ProtNLM"/>
    </source>
</evidence>
<feature type="coiled-coil region" evidence="1">
    <location>
        <begin position="1034"/>
        <end position="1061"/>
    </location>
</feature>
<feature type="compositionally biased region" description="Polar residues" evidence="2">
    <location>
        <begin position="605"/>
        <end position="617"/>
    </location>
</feature>
<feature type="region of interest" description="Disordered" evidence="2">
    <location>
        <begin position="129"/>
        <end position="166"/>
    </location>
</feature>
<gene>
    <name evidence="3" type="ORF">GSONMT00005366001</name>
</gene>
<dbReference type="STRING" id="8022.A0A060YIB8"/>
<dbReference type="Pfam" id="PF24917">
    <property type="entry name" value="BLTP3A_B"/>
    <property type="match status" value="3"/>
</dbReference>